<feature type="compositionally biased region" description="Polar residues" evidence="1">
    <location>
        <begin position="1"/>
        <end position="14"/>
    </location>
</feature>
<gene>
    <name evidence="2" type="ORF">DSCW_35270</name>
</gene>
<dbReference type="Proteomes" id="UP000427769">
    <property type="component" value="Chromosome"/>
</dbReference>
<keyword evidence="3" id="KW-1185">Reference proteome</keyword>
<dbReference type="AlphaFoldDB" id="A0A5K7Z5U9"/>
<feature type="compositionally biased region" description="Basic and acidic residues" evidence="1">
    <location>
        <begin position="23"/>
        <end position="34"/>
    </location>
</feature>
<dbReference type="KEGG" id="dwd:DSCW_35270"/>
<evidence type="ECO:0000313" key="3">
    <source>
        <dbReference type="Proteomes" id="UP000427769"/>
    </source>
</evidence>
<reference evidence="2 3" key="1">
    <citation type="submission" date="2019-11" db="EMBL/GenBank/DDBJ databases">
        <title>Comparative genomics of hydrocarbon-degrading Desulfosarcina strains.</title>
        <authorList>
            <person name="Watanabe M."/>
            <person name="Kojima H."/>
            <person name="Fukui M."/>
        </authorList>
    </citation>
    <scope>NUCLEOTIDE SEQUENCE [LARGE SCALE GENOMIC DNA]</scope>
    <source>
        <strain evidence="2 3">PP31</strain>
    </source>
</reference>
<accession>A0A5K7Z5U9</accession>
<sequence>MEISNNNPVSNQVQGLEATTKASEVKRDEEEVKEQAAPQTEENPDYRLSLSEEAKQATTEFAAPSVDGQAADGAKLSDEEAVQLAQQASAQIAQTDASISNQAIQRAVDLFT</sequence>
<proteinExistence type="predicted"/>
<dbReference type="EMBL" id="AP021875">
    <property type="protein sequence ID" value="BBO76110.1"/>
    <property type="molecule type" value="Genomic_DNA"/>
</dbReference>
<feature type="region of interest" description="Disordered" evidence="1">
    <location>
        <begin position="1"/>
        <end position="74"/>
    </location>
</feature>
<protein>
    <submittedName>
        <fullName evidence="2">Uncharacterized protein</fullName>
    </submittedName>
</protein>
<evidence type="ECO:0000256" key="1">
    <source>
        <dbReference type="SAM" id="MobiDB-lite"/>
    </source>
</evidence>
<name>A0A5K7Z5U9_9BACT</name>
<dbReference type="OrthoDB" id="9928724at2"/>
<organism evidence="2 3">
    <name type="scientific">Desulfosarcina widdelii</name>
    <dbReference type="NCBI Taxonomy" id="947919"/>
    <lineage>
        <taxon>Bacteria</taxon>
        <taxon>Pseudomonadati</taxon>
        <taxon>Thermodesulfobacteriota</taxon>
        <taxon>Desulfobacteria</taxon>
        <taxon>Desulfobacterales</taxon>
        <taxon>Desulfosarcinaceae</taxon>
        <taxon>Desulfosarcina</taxon>
    </lineage>
</organism>
<evidence type="ECO:0000313" key="2">
    <source>
        <dbReference type="EMBL" id="BBO76110.1"/>
    </source>
</evidence>
<dbReference type="RefSeq" id="WP_155304966.1">
    <property type="nucleotide sequence ID" value="NZ_AP021875.1"/>
</dbReference>